<protein>
    <submittedName>
        <fullName evidence="7">Efflux RND transporter periplasmic adaptor subunit</fullName>
    </submittedName>
</protein>
<dbReference type="InterPro" id="IPR058627">
    <property type="entry name" value="MdtA-like_C"/>
</dbReference>
<proteinExistence type="inferred from homology"/>
<evidence type="ECO:0000256" key="2">
    <source>
        <dbReference type="ARBA" id="ARBA00009477"/>
    </source>
</evidence>
<evidence type="ECO:0000259" key="6">
    <source>
        <dbReference type="Pfam" id="PF25967"/>
    </source>
</evidence>
<dbReference type="GO" id="GO:0022857">
    <property type="term" value="F:transmembrane transporter activity"/>
    <property type="evidence" value="ECO:0007669"/>
    <property type="project" value="InterPro"/>
</dbReference>
<keyword evidence="4" id="KW-1133">Transmembrane helix</keyword>
<dbReference type="Gene3D" id="2.40.420.20">
    <property type="match status" value="1"/>
</dbReference>
<keyword evidence="8" id="KW-1185">Reference proteome</keyword>
<dbReference type="Proteomes" id="UP001268683">
    <property type="component" value="Chromosome"/>
</dbReference>
<evidence type="ECO:0000259" key="5">
    <source>
        <dbReference type="Pfam" id="PF25917"/>
    </source>
</evidence>
<comment type="subcellular location">
    <subcellularLocation>
        <location evidence="1">Cell envelope</location>
    </subcellularLocation>
</comment>
<dbReference type="KEGG" id="tmk:QGN29_07780"/>
<dbReference type="Gene3D" id="2.40.30.170">
    <property type="match status" value="1"/>
</dbReference>
<organism evidence="7 8">
    <name type="scientific">Temperatibacter marinus</name>
    <dbReference type="NCBI Taxonomy" id="1456591"/>
    <lineage>
        <taxon>Bacteria</taxon>
        <taxon>Pseudomonadati</taxon>
        <taxon>Pseudomonadota</taxon>
        <taxon>Alphaproteobacteria</taxon>
        <taxon>Kordiimonadales</taxon>
        <taxon>Temperatibacteraceae</taxon>
        <taxon>Temperatibacter</taxon>
    </lineage>
</organism>
<dbReference type="NCBIfam" id="TIGR01730">
    <property type="entry name" value="RND_mfp"/>
    <property type="match status" value="1"/>
</dbReference>
<dbReference type="GO" id="GO:0046677">
    <property type="term" value="P:response to antibiotic"/>
    <property type="evidence" value="ECO:0007669"/>
    <property type="project" value="TreeGrafter"/>
</dbReference>
<dbReference type="Pfam" id="PF25967">
    <property type="entry name" value="RND-MFP_C"/>
    <property type="match status" value="1"/>
</dbReference>
<keyword evidence="4" id="KW-0472">Membrane</keyword>
<evidence type="ECO:0000256" key="4">
    <source>
        <dbReference type="SAM" id="Phobius"/>
    </source>
</evidence>
<dbReference type="RefSeq" id="WP_310797285.1">
    <property type="nucleotide sequence ID" value="NZ_CP123872.1"/>
</dbReference>
<comment type="similarity">
    <text evidence="2">Belongs to the membrane fusion protein (MFP) (TC 8.A.1) family.</text>
</comment>
<feature type="domain" description="Multidrug resistance protein MdtA-like barrel-sandwich hybrid" evidence="5">
    <location>
        <begin position="68"/>
        <end position="210"/>
    </location>
</feature>
<dbReference type="InterPro" id="IPR058625">
    <property type="entry name" value="MdtA-like_BSH"/>
</dbReference>
<dbReference type="EMBL" id="CP123872">
    <property type="protein sequence ID" value="WND01457.1"/>
    <property type="molecule type" value="Genomic_DNA"/>
</dbReference>
<evidence type="ECO:0000313" key="7">
    <source>
        <dbReference type="EMBL" id="WND01457.1"/>
    </source>
</evidence>
<evidence type="ECO:0000313" key="8">
    <source>
        <dbReference type="Proteomes" id="UP001268683"/>
    </source>
</evidence>
<dbReference type="AlphaFoldDB" id="A0AA52EA14"/>
<dbReference type="Pfam" id="PF25917">
    <property type="entry name" value="BSH_RND"/>
    <property type="match status" value="1"/>
</dbReference>
<accession>A0AA52EA14</accession>
<sequence>MRKLIRILAPIGVLAFFFIIISILGANKPQPQKNEVEARLISLAVDTVVQRDVNFAVQAQGEVRARTEVDLIPQVAGRIVKVSDSFGAGGAFKAGETLIQIDDRDYKLAVTSAQARVAEAEVRLQRQLADAKIKAKQWKEWVKDGSKPTDLALNKPQVAEAEAKLLAAKADLENAELNLSRTKITLPYDGRVREKLADLGQFVNAGTRLGRVFATDVVEVQLALTDTQMAELGLSIGFIAEKGSEPTVTFSASIAGSLRKWEGKIIRTHAAVDQNTRLMYAVAEVRDPYTKAASAAKMPLAVGLFVKAEIQNVNSVQALVMPRVALRGTDRVFIVNAEDKLESRQVNVLATDSKQLYVESGVNIGDRVVVSSVQKVVNGMKVKTYASETDTSSENLAR</sequence>
<feature type="coiled-coil region" evidence="3">
    <location>
        <begin position="158"/>
        <end position="185"/>
    </location>
</feature>
<dbReference type="GO" id="GO:0005886">
    <property type="term" value="C:plasma membrane"/>
    <property type="evidence" value="ECO:0007669"/>
    <property type="project" value="TreeGrafter"/>
</dbReference>
<dbReference type="PANTHER" id="PTHR30158">
    <property type="entry name" value="ACRA/E-RELATED COMPONENT OF DRUG EFFLUX TRANSPORTER"/>
    <property type="match status" value="1"/>
</dbReference>
<keyword evidence="3" id="KW-0175">Coiled coil</keyword>
<gene>
    <name evidence="7" type="ORF">QGN29_07780</name>
</gene>
<dbReference type="Gene3D" id="1.10.287.470">
    <property type="entry name" value="Helix hairpin bin"/>
    <property type="match status" value="1"/>
</dbReference>
<dbReference type="SUPFAM" id="SSF111369">
    <property type="entry name" value="HlyD-like secretion proteins"/>
    <property type="match status" value="1"/>
</dbReference>
<name>A0AA52EA14_9PROT</name>
<dbReference type="Gene3D" id="2.40.50.100">
    <property type="match status" value="1"/>
</dbReference>
<feature type="transmembrane region" description="Helical" evidence="4">
    <location>
        <begin position="7"/>
        <end position="26"/>
    </location>
</feature>
<reference evidence="7" key="1">
    <citation type="submission" date="2023-04" db="EMBL/GenBank/DDBJ databases">
        <title>Complete genome sequence of Temperatibacter marinus.</title>
        <authorList>
            <person name="Rong J.-C."/>
            <person name="Yi M.-L."/>
            <person name="Zhao Q."/>
        </authorList>
    </citation>
    <scope>NUCLEOTIDE SEQUENCE</scope>
    <source>
        <strain evidence="7">NBRC 110045</strain>
    </source>
</reference>
<evidence type="ECO:0000256" key="1">
    <source>
        <dbReference type="ARBA" id="ARBA00004196"/>
    </source>
</evidence>
<keyword evidence="4" id="KW-0812">Transmembrane</keyword>
<dbReference type="InterPro" id="IPR006143">
    <property type="entry name" value="RND_pump_MFP"/>
</dbReference>
<feature type="domain" description="Multidrug resistance protein MdtA-like C-terminal permuted SH3" evidence="6">
    <location>
        <begin position="318"/>
        <end position="375"/>
    </location>
</feature>
<evidence type="ECO:0000256" key="3">
    <source>
        <dbReference type="SAM" id="Coils"/>
    </source>
</evidence>